<sequence>MNIPINTVVLFLILIGIVVLQVFLSRRENKWLGLVLPALSVLFSLFTVFGMYAYVGQPVSQIVIQTIMIFLMTNIPTVILLVIYAACRESLKKKKEIDKMSIQDLD</sequence>
<comment type="caution">
    <text evidence="2">The sequence shown here is derived from an EMBL/GenBank/DDBJ whole genome shotgun (WGS) entry which is preliminary data.</text>
</comment>
<feature type="transmembrane region" description="Helical" evidence="1">
    <location>
        <begin position="67"/>
        <end position="87"/>
    </location>
</feature>
<gene>
    <name evidence="2" type="ORF">MsAg5_00120</name>
</gene>
<keyword evidence="1" id="KW-0812">Transmembrane</keyword>
<keyword evidence="3" id="KW-1185">Reference proteome</keyword>
<keyword evidence="1" id="KW-0472">Membrane</keyword>
<reference evidence="2" key="1">
    <citation type="submission" date="2023-06" db="EMBL/GenBank/DDBJ databases">
        <title>Genome sequence of Methanosarcinaceae archaeon Ag5.</title>
        <authorList>
            <person name="Protasov E."/>
            <person name="Platt K."/>
            <person name="Poehlein A."/>
            <person name="Daniel R."/>
            <person name="Brune A."/>
        </authorList>
    </citation>
    <scope>NUCLEOTIDE SEQUENCE</scope>
    <source>
        <strain evidence="2">Ag5</strain>
    </source>
</reference>
<accession>A0AAE4SCC2</accession>
<dbReference type="Proteomes" id="UP001271789">
    <property type="component" value="Unassembled WGS sequence"/>
</dbReference>
<name>A0AAE4SCC2_9EURY</name>
<dbReference type="AlphaFoldDB" id="A0AAE4SCC2"/>
<protein>
    <submittedName>
        <fullName evidence="2">Uncharacterized protein</fullName>
    </submittedName>
</protein>
<organism evidence="2 3">
    <name type="scientific">Methanolapillus africanus</name>
    <dbReference type="NCBI Taxonomy" id="3028297"/>
    <lineage>
        <taxon>Archaea</taxon>
        <taxon>Methanobacteriati</taxon>
        <taxon>Methanobacteriota</taxon>
        <taxon>Stenosarchaea group</taxon>
        <taxon>Methanomicrobia</taxon>
        <taxon>Methanosarcinales</taxon>
        <taxon>Methanosarcinaceae</taxon>
        <taxon>Methanolapillus</taxon>
    </lineage>
</organism>
<dbReference type="EMBL" id="JAWDKD010000002">
    <property type="protein sequence ID" value="MDV0446186.1"/>
    <property type="molecule type" value="Genomic_DNA"/>
</dbReference>
<dbReference type="SUPFAM" id="SSF82866">
    <property type="entry name" value="Multidrug efflux transporter AcrB transmembrane domain"/>
    <property type="match status" value="1"/>
</dbReference>
<evidence type="ECO:0000256" key="1">
    <source>
        <dbReference type="SAM" id="Phobius"/>
    </source>
</evidence>
<evidence type="ECO:0000313" key="3">
    <source>
        <dbReference type="Proteomes" id="UP001271789"/>
    </source>
</evidence>
<keyword evidence="1" id="KW-1133">Transmembrane helix</keyword>
<feature type="transmembrane region" description="Helical" evidence="1">
    <location>
        <begin position="6"/>
        <end position="24"/>
    </location>
</feature>
<evidence type="ECO:0000313" key="2">
    <source>
        <dbReference type="EMBL" id="MDV0446186.1"/>
    </source>
</evidence>
<dbReference type="RefSeq" id="WP_338098568.1">
    <property type="nucleotide sequence ID" value="NZ_JAWDKD010000002.1"/>
</dbReference>
<proteinExistence type="predicted"/>
<feature type="transmembrane region" description="Helical" evidence="1">
    <location>
        <begin position="31"/>
        <end position="55"/>
    </location>
</feature>